<dbReference type="AlphaFoldDB" id="A0A383B596"/>
<reference evidence="3" key="1">
    <citation type="submission" date="2018-05" db="EMBL/GenBank/DDBJ databases">
        <authorList>
            <person name="Lanie J.A."/>
            <person name="Ng W.-L."/>
            <person name="Kazmierczak K.M."/>
            <person name="Andrzejewski T.M."/>
            <person name="Davidsen T.M."/>
            <person name="Wayne K.J."/>
            <person name="Tettelin H."/>
            <person name="Glass J.I."/>
            <person name="Rusch D."/>
            <person name="Podicherti R."/>
            <person name="Tsui H.-C.T."/>
            <person name="Winkler M.E."/>
        </authorList>
    </citation>
    <scope>NUCLEOTIDE SEQUENCE</scope>
</reference>
<name>A0A383B596_9ZZZZ</name>
<dbReference type="Gene3D" id="3.40.50.2000">
    <property type="entry name" value="Glycogen Phosphorylase B"/>
    <property type="match status" value="1"/>
</dbReference>
<evidence type="ECO:0000259" key="2">
    <source>
        <dbReference type="Pfam" id="PF00534"/>
    </source>
</evidence>
<gene>
    <name evidence="3" type="ORF">METZ01_LOCUS467928</name>
</gene>
<sequence length="147" mass="15954">RPIQLVWLGGNAGALRAAIDQAPLEHEPLMFQSLSLEDVVSLYNSVDFLLFPSLYEGFGFPPLEAMACGVPVFCSNIPALQEVLTDAAISKPPGDIKGFVNALDSVIGDGRKRRALIEAGLRQSRKYSWATAGQQIYETYTSLLKGP</sequence>
<feature type="non-terminal residue" evidence="3">
    <location>
        <position position="1"/>
    </location>
</feature>
<evidence type="ECO:0000313" key="3">
    <source>
        <dbReference type="EMBL" id="SVE15074.1"/>
    </source>
</evidence>
<accession>A0A383B596</accession>
<organism evidence="3">
    <name type="scientific">marine metagenome</name>
    <dbReference type="NCBI Taxonomy" id="408172"/>
    <lineage>
        <taxon>unclassified sequences</taxon>
        <taxon>metagenomes</taxon>
        <taxon>ecological metagenomes</taxon>
    </lineage>
</organism>
<dbReference type="SUPFAM" id="SSF53756">
    <property type="entry name" value="UDP-Glycosyltransferase/glycogen phosphorylase"/>
    <property type="match status" value="1"/>
</dbReference>
<dbReference type="PANTHER" id="PTHR46401">
    <property type="entry name" value="GLYCOSYLTRANSFERASE WBBK-RELATED"/>
    <property type="match status" value="1"/>
</dbReference>
<proteinExistence type="predicted"/>
<dbReference type="Pfam" id="PF00534">
    <property type="entry name" value="Glycos_transf_1"/>
    <property type="match status" value="1"/>
</dbReference>
<dbReference type="GO" id="GO:0016757">
    <property type="term" value="F:glycosyltransferase activity"/>
    <property type="evidence" value="ECO:0007669"/>
    <property type="project" value="InterPro"/>
</dbReference>
<dbReference type="InterPro" id="IPR001296">
    <property type="entry name" value="Glyco_trans_1"/>
</dbReference>
<feature type="domain" description="Glycosyl transferase family 1" evidence="2">
    <location>
        <begin position="5"/>
        <end position="120"/>
    </location>
</feature>
<protein>
    <recommendedName>
        <fullName evidence="2">Glycosyl transferase family 1 domain-containing protein</fullName>
    </recommendedName>
</protein>
<dbReference type="GO" id="GO:0009103">
    <property type="term" value="P:lipopolysaccharide biosynthetic process"/>
    <property type="evidence" value="ECO:0007669"/>
    <property type="project" value="TreeGrafter"/>
</dbReference>
<evidence type="ECO:0000256" key="1">
    <source>
        <dbReference type="ARBA" id="ARBA00022679"/>
    </source>
</evidence>
<keyword evidence="1" id="KW-0808">Transferase</keyword>
<dbReference type="EMBL" id="UINC01197535">
    <property type="protein sequence ID" value="SVE15074.1"/>
    <property type="molecule type" value="Genomic_DNA"/>
</dbReference>
<dbReference type="PANTHER" id="PTHR46401:SF2">
    <property type="entry name" value="GLYCOSYLTRANSFERASE WBBK-RELATED"/>
    <property type="match status" value="1"/>
</dbReference>